<dbReference type="InterPro" id="IPR051417">
    <property type="entry name" value="SDr/BOS_complex"/>
</dbReference>
<feature type="domain" description="SD-repeat containing protein B" evidence="4">
    <location>
        <begin position="438"/>
        <end position="508"/>
    </location>
</feature>
<gene>
    <name evidence="5" type="ORF">FHS27_002727</name>
</gene>
<keyword evidence="2" id="KW-0964">Secreted</keyword>
<name>A0A7W5DYM4_9BACT</name>
<comment type="caution">
    <text evidence="5">The sequence shown here is derived from an EMBL/GenBank/DDBJ whole genome shotgun (WGS) entry which is preliminary data.</text>
</comment>
<dbReference type="PANTHER" id="PTHR23303">
    <property type="entry name" value="CARBOXYPEPTIDASE REGULATORY REGION-CONTAINING"/>
    <property type="match status" value="1"/>
</dbReference>
<dbReference type="AlphaFoldDB" id="A0A7W5DYM4"/>
<dbReference type="InterPro" id="IPR013783">
    <property type="entry name" value="Ig-like_fold"/>
</dbReference>
<protein>
    <recommendedName>
        <fullName evidence="4">SD-repeat containing protein B domain-containing protein</fullName>
    </recommendedName>
</protein>
<evidence type="ECO:0000313" key="5">
    <source>
        <dbReference type="EMBL" id="MBB3206913.1"/>
    </source>
</evidence>
<dbReference type="SUPFAM" id="SSF117074">
    <property type="entry name" value="Hypothetical protein PA1324"/>
    <property type="match status" value="5"/>
</dbReference>
<feature type="domain" description="SD-repeat containing protein B" evidence="4">
    <location>
        <begin position="536"/>
        <end position="610"/>
    </location>
</feature>
<dbReference type="RefSeq" id="WP_184305331.1">
    <property type="nucleotide sequence ID" value="NZ_JACHXU010000008.1"/>
</dbReference>
<dbReference type="Pfam" id="PF17210">
    <property type="entry name" value="SdrD_B"/>
    <property type="match status" value="5"/>
</dbReference>
<accession>A0A7W5DYM4</accession>
<evidence type="ECO:0000256" key="2">
    <source>
        <dbReference type="ARBA" id="ARBA00022525"/>
    </source>
</evidence>
<evidence type="ECO:0000259" key="4">
    <source>
        <dbReference type="Pfam" id="PF17210"/>
    </source>
</evidence>
<dbReference type="InterPro" id="IPR033764">
    <property type="entry name" value="Sdr_B"/>
</dbReference>
<feature type="domain" description="SD-repeat containing protein B" evidence="4">
    <location>
        <begin position="337"/>
        <end position="417"/>
    </location>
</feature>
<feature type="domain" description="SD-repeat containing protein B" evidence="4">
    <location>
        <begin position="233"/>
        <end position="305"/>
    </location>
</feature>
<feature type="domain" description="SD-repeat containing protein B" evidence="4">
    <location>
        <begin position="639"/>
        <end position="710"/>
    </location>
</feature>
<evidence type="ECO:0000256" key="1">
    <source>
        <dbReference type="ARBA" id="ARBA00004613"/>
    </source>
</evidence>
<keyword evidence="6" id="KW-1185">Reference proteome</keyword>
<comment type="subcellular location">
    <subcellularLocation>
        <location evidence="1">Secreted</location>
    </subcellularLocation>
</comment>
<organism evidence="5 6">
    <name type="scientific">Aporhodopirellula rubra</name>
    <dbReference type="NCBI Taxonomy" id="980271"/>
    <lineage>
        <taxon>Bacteria</taxon>
        <taxon>Pseudomonadati</taxon>
        <taxon>Planctomycetota</taxon>
        <taxon>Planctomycetia</taxon>
        <taxon>Pirellulales</taxon>
        <taxon>Pirellulaceae</taxon>
        <taxon>Aporhodopirellula</taxon>
    </lineage>
</organism>
<dbReference type="EMBL" id="JACHXU010000008">
    <property type="protein sequence ID" value="MBB3206913.1"/>
    <property type="molecule type" value="Genomic_DNA"/>
</dbReference>
<proteinExistence type="predicted"/>
<dbReference type="GO" id="GO:0005576">
    <property type="term" value="C:extracellular region"/>
    <property type="evidence" value="ECO:0007669"/>
    <property type="project" value="UniProtKB-SubCell"/>
</dbReference>
<keyword evidence="3" id="KW-0732">Signal</keyword>
<evidence type="ECO:0000256" key="3">
    <source>
        <dbReference type="ARBA" id="ARBA00022729"/>
    </source>
</evidence>
<evidence type="ECO:0000313" key="6">
    <source>
        <dbReference type="Proteomes" id="UP000536179"/>
    </source>
</evidence>
<dbReference type="Proteomes" id="UP000536179">
    <property type="component" value="Unassembled WGS sequence"/>
</dbReference>
<sequence length="948" mass="99901">MPFHSKRPIRRRERSLIVESLEDRRVLATLGIDIGFFTEPGDAPASEISGPVLRGETVYVKVQVQDIRDANPAGIIGLPLNFDWNAEQVTFEGDGNLDSTGNPSLPQNDPLITANFPLQRSVGQFDTPVNDAEFDVNNPIFDLQDVRGGALPALGQGQAIGLTSEDIFSQLQFIAVANTNETFFTVGLDGAMSFADAAVLDDVIGLDQTVIVSDELNIVQAGLEIVGGSISGTKFDDLNGNGTRDAGEPGVEGVTIEITRTDDTMDIPSVTTDADGNYVFSDLPKGTYSLTEVTPSGTERTTPTDPFDNLVLDQANQNLVGLDIGNFTQVALSGTKFNDVDGDGVRDDDETGIENVTINLDLNSDGSIDRTTTTDASGAYQFADVGPGQHTITEVVPDGFVQTLPVNNNGYVQTVTSGVDINALDFGNMEITTTVSGFKFDDTNGDGIRQNGEEGVGGIVIQLNVDKDGGDVRSVVTAADGSFVFEDVPAGMHSVAEMLPVNAVQTTPGGTGIISIDVNPPEVVDGLLFGNFTLTSLGGVVFEDLNENDVQDADEPGIETTVQLDLDSDGSIDATAQTNADGRYQFNGVEPGTHRVTEMVPTGFISPPTPAEYSVANQSGVDRDDLDFANRRQAPVEGSIQGFVYTDNDFDGIFDPAEIGLPDVTVRLISVDNSVAQTTTTAADGSYVFFNVPAGNYQIVEEQPSGFGDASISLGKVLPGGNVSGATDGLSAFSGIDLGENQTAIDYNFGEVLTAVTKRMFVATADVRGELVSNVGATPLTIYGTRGDDQIVIENLADEGSQIQGFQIFVNDEPGVIVTSDQASVVIIDGRGGQDRVEYRGSDQAEQIFTRPNQFSVTTPNQSVGVFDVDDIRVQGGGGDDVAIIRDSPGSDVLTAAGPAVLVTLAGDQSIGIVDVPVVQAISDVDDAEDTATIEAIDFVLQLAGDWN</sequence>
<dbReference type="Gene3D" id="2.60.40.10">
    <property type="entry name" value="Immunoglobulins"/>
    <property type="match status" value="5"/>
</dbReference>
<reference evidence="5 6" key="1">
    <citation type="submission" date="2020-08" db="EMBL/GenBank/DDBJ databases">
        <title>Genomic Encyclopedia of Type Strains, Phase III (KMG-III): the genomes of soil and plant-associated and newly described type strains.</title>
        <authorList>
            <person name="Whitman W."/>
        </authorList>
    </citation>
    <scope>NUCLEOTIDE SEQUENCE [LARGE SCALE GENOMIC DNA]</scope>
    <source>
        <strain evidence="5 6">CECT 8075</strain>
    </source>
</reference>